<dbReference type="Pfam" id="PF01388">
    <property type="entry name" value="ARID"/>
    <property type="match status" value="1"/>
</dbReference>
<feature type="compositionally biased region" description="Polar residues" evidence="5">
    <location>
        <begin position="224"/>
        <end position="234"/>
    </location>
</feature>
<evidence type="ECO:0000313" key="8">
    <source>
        <dbReference type="Proteomes" id="UP000639643"/>
    </source>
</evidence>
<feature type="compositionally biased region" description="Low complexity" evidence="5">
    <location>
        <begin position="462"/>
        <end position="475"/>
    </location>
</feature>
<evidence type="ECO:0000313" key="7">
    <source>
        <dbReference type="EMBL" id="KAF6807791.1"/>
    </source>
</evidence>
<evidence type="ECO:0000256" key="5">
    <source>
        <dbReference type="SAM" id="MobiDB-lite"/>
    </source>
</evidence>
<keyword evidence="1" id="KW-0805">Transcription regulation</keyword>
<reference evidence="7" key="1">
    <citation type="journal article" date="2020" name="Phytopathology">
        <title>Genome Sequence Resources of Colletotrichum truncatum, C. plurivorum, C. musicola, and C. sojae: Four Species Pathogenic to Soybean (Glycine max).</title>
        <authorList>
            <person name="Rogerio F."/>
            <person name="Boufleur T.R."/>
            <person name="Ciampi-Guillardi M."/>
            <person name="Sukno S.A."/>
            <person name="Thon M.R."/>
            <person name="Massola Junior N.S."/>
            <person name="Baroncelli R."/>
        </authorList>
    </citation>
    <scope>NUCLEOTIDE SEQUENCE</scope>
    <source>
        <strain evidence="7">LFN0074</strain>
    </source>
</reference>
<dbReference type="OrthoDB" id="1938591at2759"/>
<evidence type="ECO:0000256" key="4">
    <source>
        <dbReference type="SAM" id="Coils"/>
    </source>
</evidence>
<sequence length="1090" mass="119600">MSTWMNEAAVPNHNGNGFPHMNDPNAAGAMMDPSAFMGNPAHFNPAQFANPQQAQQAQQQQQQAQQMAAMQNGQMRNASPSSFQNPVYQTNSVIPSKRSRPREDSLAGSPRQNPGMLPTSRSETPQTFPGYQGGGMPQQPQGQPSPYPHLQANGSANATPSPIMANQLRPGSVPQRVATASPHPFSPGAQQFAPQASPNPSEHGTPQPNPYMQNVPNMPPGFNPNFTPTQQSPARPSPNPNAMAGGMMPQQMGQVPQHMGQMPNQMLPPNMQPRNSMDPQHMAAYQARLQQKLQQGTIQGMQNMQNMQQNMQNMQMAAHMQAQNMAQGRGMMPKQPMPMPNGQMPPGAMRPQQQPQQPQQRPMPRTDPEQFMKSLATFMNAKGLQLDANPILANRTVNLLTLFQAVQSKGGYKPTTANNLWPHVSNSIGFHPQQIPPAPQALKEIYERNLLRFEEAWAAQNRQRMMQHQQQGMPNQPMPGPQPQGTPTKQMSPQGQMPPQQIMPQSQPSMPPQAQTPIKRGSVGGPSPAVNGFQTPQPPGQNTPANAPPGHMRNSLSRSVEPTPGHPNAFPAASPASIKAGGMPMPAPPGMDQNPMAASIKPRMLRLAQESDEYTPSARPLEAFGGVNVRAFDLKGLELQSLKPDIPPPYELGYVDLHALTRSLESGIHGEVRLALDTLATVTATQHQILHIQLKFCEELIEALLECAEEQLDVLVENTEEASADIQLTPYEDVARACWTEKMGVKEIPKFGSPEYELDRAADRFSCIITILRNLSFPEAAHDNHMVLGDELVIKFLCAVIRYLGTRSMLLRTHANTLEFMKDAIILLSNISGAVEIPGREQALCLLHFLLAFAPAPGPTLVDGKLYFPPYQPGVHTYTFHAIDALARLLARDEPNRTHYKMIFALEASSSTPYDLLTRAFALSTAVIPIQSPESTVAHMENPEKFFRLIEDRKPWLMQGLLAADILASLAPGHETGVARSWLSSGNGFAQSLYHFVQVLGAQFEQPWQTRLGQDPAGRDTSLVYIATCGISTLRRLAEKARDPNDPKSTLPADALPSEESLFKMMLMRSPEWTKDGVIRNLTAYAALDC</sequence>
<dbReference type="GO" id="GO:0006357">
    <property type="term" value="P:regulation of transcription by RNA polymerase II"/>
    <property type="evidence" value="ECO:0007669"/>
    <property type="project" value="TreeGrafter"/>
</dbReference>
<feature type="coiled-coil region" evidence="4">
    <location>
        <begin position="698"/>
        <end position="725"/>
    </location>
</feature>
<feature type="compositionally biased region" description="Polar residues" evidence="5">
    <location>
        <begin position="72"/>
        <end position="94"/>
    </location>
</feature>
<dbReference type="CDD" id="cd16871">
    <property type="entry name" value="ARID_Swi1p-like"/>
    <property type="match status" value="1"/>
</dbReference>
<dbReference type="SMART" id="SM00501">
    <property type="entry name" value="BRIGHT"/>
    <property type="match status" value="1"/>
</dbReference>
<feature type="region of interest" description="Disordered" evidence="5">
    <location>
        <begin position="321"/>
        <end position="367"/>
    </location>
</feature>
<dbReference type="InterPro" id="IPR001606">
    <property type="entry name" value="ARID_dom"/>
</dbReference>
<dbReference type="InterPro" id="IPR036431">
    <property type="entry name" value="ARID_dom_sf"/>
</dbReference>
<comment type="caution">
    <text evidence="7">The sequence shown here is derived from an EMBL/GenBank/DDBJ whole genome shotgun (WGS) entry which is preliminary data.</text>
</comment>
<feature type="compositionally biased region" description="Low complexity" evidence="5">
    <location>
        <begin position="321"/>
        <end position="363"/>
    </location>
</feature>
<dbReference type="Gene3D" id="1.10.150.60">
    <property type="entry name" value="ARID DNA-binding domain"/>
    <property type="match status" value="1"/>
</dbReference>
<dbReference type="GO" id="GO:0000976">
    <property type="term" value="F:transcription cis-regulatory region binding"/>
    <property type="evidence" value="ECO:0007669"/>
    <property type="project" value="TreeGrafter"/>
</dbReference>
<evidence type="ECO:0000256" key="2">
    <source>
        <dbReference type="ARBA" id="ARBA00023163"/>
    </source>
</evidence>
<keyword evidence="4" id="KW-0175">Coiled coil</keyword>
<dbReference type="PANTHER" id="PTHR13964:SF27">
    <property type="entry name" value="HAT-TRICK, ISOFORM D"/>
    <property type="match status" value="1"/>
</dbReference>
<organism evidence="7 8">
    <name type="scientific">Colletotrichum musicola</name>
    <dbReference type="NCBI Taxonomy" id="2175873"/>
    <lineage>
        <taxon>Eukaryota</taxon>
        <taxon>Fungi</taxon>
        <taxon>Dikarya</taxon>
        <taxon>Ascomycota</taxon>
        <taxon>Pezizomycotina</taxon>
        <taxon>Sordariomycetes</taxon>
        <taxon>Hypocreomycetidae</taxon>
        <taxon>Glomerellales</taxon>
        <taxon>Glomerellaceae</taxon>
        <taxon>Colletotrichum</taxon>
        <taxon>Colletotrichum orchidearum species complex</taxon>
    </lineage>
</organism>
<feature type="compositionally biased region" description="Low complexity" evidence="5">
    <location>
        <begin position="43"/>
        <end position="71"/>
    </location>
</feature>
<gene>
    <name evidence="7" type="ORF">CMUS01_14041</name>
</gene>
<keyword evidence="2" id="KW-0804">Transcription</keyword>
<feature type="region of interest" description="Disordered" evidence="5">
    <location>
        <begin position="462"/>
        <end position="576"/>
    </location>
</feature>
<name>A0A8H6J7Z9_9PEZI</name>
<protein>
    <submittedName>
        <fullName evidence="7">Arid/bright DNA binding domain-containing protein</fullName>
    </submittedName>
</protein>
<evidence type="ECO:0000259" key="6">
    <source>
        <dbReference type="PROSITE" id="PS51011"/>
    </source>
</evidence>
<dbReference type="SMART" id="SM01014">
    <property type="entry name" value="ARID"/>
    <property type="match status" value="1"/>
</dbReference>
<dbReference type="GO" id="GO:0016514">
    <property type="term" value="C:SWI/SNF complex"/>
    <property type="evidence" value="ECO:0007669"/>
    <property type="project" value="TreeGrafter"/>
</dbReference>
<keyword evidence="8" id="KW-1185">Reference proteome</keyword>
<dbReference type="SUPFAM" id="SSF46774">
    <property type="entry name" value="ARID-like"/>
    <property type="match status" value="1"/>
</dbReference>
<dbReference type="InterPro" id="IPR051232">
    <property type="entry name" value="ARID/SWI1_ChromRemod"/>
</dbReference>
<keyword evidence="3" id="KW-0539">Nucleus</keyword>
<evidence type="ECO:0000256" key="1">
    <source>
        <dbReference type="ARBA" id="ARBA00023015"/>
    </source>
</evidence>
<dbReference type="Proteomes" id="UP000639643">
    <property type="component" value="Unassembled WGS sequence"/>
</dbReference>
<feature type="compositionally biased region" description="Polar residues" evidence="5">
    <location>
        <begin position="188"/>
        <end position="216"/>
    </location>
</feature>
<accession>A0A8H6J7Z9</accession>
<dbReference type="EMBL" id="WIGM01000960">
    <property type="protein sequence ID" value="KAF6807791.1"/>
    <property type="molecule type" value="Genomic_DNA"/>
</dbReference>
<feature type="compositionally biased region" description="Low complexity" evidence="5">
    <location>
        <begin position="485"/>
        <end position="517"/>
    </location>
</feature>
<dbReference type="PANTHER" id="PTHR13964">
    <property type="entry name" value="RBP-RELATED"/>
    <property type="match status" value="1"/>
</dbReference>
<feature type="domain" description="ARID" evidence="6">
    <location>
        <begin position="365"/>
        <end position="458"/>
    </location>
</feature>
<dbReference type="AlphaFoldDB" id="A0A8H6J7Z9"/>
<proteinExistence type="predicted"/>
<dbReference type="PROSITE" id="PS51011">
    <property type="entry name" value="ARID"/>
    <property type="match status" value="1"/>
</dbReference>
<feature type="region of interest" description="Disordered" evidence="5">
    <location>
        <begin position="11"/>
        <end position="253"/>
    </location>
</feature>
<evidence type="ECO:0000256" key="3">
    <source>
        <dbReference type="ARBA" id="ARBA00023242"/>
    </source>
</evidence>